<evidence type="ECO:0000313" key="2">
    <source>
        <dbReference type="EMBL" id="QDT00485.1"/>
    </source>
</evidence>
<dbReference type="EMBL" id="CP036263">
    <property type="protein sequence ID" value="QDT00485.1"/>
    <property type="molecule type" value="Genomic_DNA"/>
</dbReference>
<gene>
    <name evidence="2" type="ORF">HG15A2_38230</name>
</gene>
<reference evidence="2 3" key="1">
    <citation type="submission" date="2019-02" db="EMBL/GenBank/DDBJ databases">
        <title>Deep-cultivation of Planctomycetes and their phenomic and genomic characterization uncovers novel biology.</title>
        <authorList>
            <person name="Wiegand S."/>
            <person name="Jogler M."/>
            <person name="Boedeker C."/>
            <person name="Pinto D."/>
            <person name="Vollmers J."/>
            <person name="Rivas-Marin E."/>
            <person name="Kohn T."/>
            <person name="Peeters S.H."/>
            <person name="Heuer A."/>
            <person name="Rast P."/>
            <person name="Oberbeckmann S."/>
            <person name="Bunk B."/>
            <person name="Jeske O."/>
            <person name="Meyerdierks A."/>
            <person name="Storesund J.E."/>
            <person name="Kallscheuer N."/>
            <person name="Luecker S."/>
            <person name="Lage O.M."/>
            <person name="Pohl T."/>
            <person name="Merkel B.J."/>
            <person name="Hornburger P."/>
            <person name="Mueller R.-W."/>
            <person name="Bruemmer F."/>
            <person name="Labrenz M."/>
            <person name="Spormann A.M."/>
            <person name="Op den Camp H."/>
            <person name="Overmann J."/>
            <person name="Amann R."/>
            <person name="Jetten M.S.M."/>
            <person name="Mascher T."/>
            <person name="Medema M.H."/>
            <person name="Devos D.P."/>
            <person name="Kaster A.-K."/>
            <person name="Ovreas L."/>
            <person name="Rohde M."/>
            <person name="Galperin M.Y."/>
            <person name="Jogler C."/>
        </authorList>
    </citation>
    <scope>NUCLEOTIDE SEQUENCE [LARGE SCALE GENOMIC DNA]</scope>
    <source>
        <strain evidence="2 3">HG15A2</strain>
    </source>
</reference>
<dbReference type="RefSeq" id="WP_145062025.1">
    <property type="nucleotide sequence ID" value="NZ_CP036263.1"/>
</dbReference>
<dbReference type="AlphaFoldDB" id="A0A517N035"/>
<dbReference type="Proteomes" id="UP000319852">
    <property type="component" value="Chromosome"/>
</dbReference>
<evidence type="ECO:0000313" key="3">
    <source>
        <dbReference type="Proteomes" id="UP000319852"/>
    </source>
</evidence>
<evidence type="ECO:0000256" key="1">
    <source>
        <dbReference type="SAM" id="MobiDB-lite"/>
    </source>
</evidence>
<feature type="compositionally biased region" description="Acidic residues" evidence="1">
    <location>
        <begin position="234"/>
        <end position="249"/>
    </location>
</feature>
<sequence length="265" mass="28885">MSDSFDKNRPVKVGRYPSPMNRLGPPSQMATPVTIVQALAGPHLIDSQLLTMQTSNPKPLPAIGFLTVVESPQHGLFGGYLVLSLQGRPLEFRCTTPVQPTRAQEILYGATLREYLLGEVIGHPLIQQAELRPEVVLTNQQEMLGLGLLCELPIGMVEQSNGEEASPADDGKESIDLSFDGPAICLGNCRVEFATENFLDATAREHLSRLASYVELSEPFLRIEAALAEAQEAAIEEEIDEETVAESTEEQAPNLETDNPYRSAA</sequence>
<feature type="region of interest" description="Disordered" evidence="1">
    <location>
        <begin position="1"/>
        <end position="27"/>
    </location>
</feature>
<dbReference type="OrthoDB" id="268932at2"/>
<organism evidence="2 3">
    <name type="scientific">Adhaeretor mobilis</name>
    <dbReference type="NCBI Taxonomy" id="1930276"/>
    <lineage>
        <taxon>Bacteria</taxon>
        <taxon>Pseudomonadati</taxon>
        <taxon>Planctomycetota</taxon>
        <taxon>Planctomycetia</taxon>
        <taxon>Pirellulales</taxon>
        <taxon>Lacipirellulaceae</taxon>
        <taxon>Adhaeretor</taxon>
    </lineage>
</organism>
<feature type="region of interest" description="Disordered" evidence="1">
    <location>
        <begin position="233"/>
        <end position="265"/>
    </location>
</feature>
<name>A0A517N035_9BACT</name>
<accession>A0A517N035</accession>
<proteinExistence type="predicted"/>
<keyword evidence="3" id="KW-1185">Reference proteome</keyword>
<protein>
    <submittedName>
        <fullName evidence="2">Uncharacterized protein</fullName>
    </submittedName>
</protein>
<dbReference type="KEGG" id="amob:HG15A2_38230"/>